<evidence type="ECO:0000313" key="8">
    <source>
        <dbReference type="Proteomes" id="UP001151516"/>
    </source>
</evidence>
<feature type="binding site" evidence="5">
    <location>
        <position position="429"/>
    </location>
    <ligand>
        <name>Fe cation</name>
        <dbReference type="ChEBI" id="CHEBI:24875"/>
        <note>catalytic</note>
    </ligand>
</feature>
<dbReference type="Pfam" id="PF03055">
    <property type="entry name" value="RPE65"/>
    <property type="match status" value="1"/>
</dbReference>
<name>A0A9W8L470_9FUNG</name>
<reference evidence="7" key="1">
    <citation type="submission" date="2022-07" db="EMBL/GenBank/DDBJ databases">
        <title>Phylogenomic reconstructions and comparative analyses of Kickxellomycotina fungi.</title>
        <authorList>
            <person name="Reynolds N.K."/>
            <person name="Stajich J.E."/>
            <person name="Barry K."/>
            <person name="Grigoriev I.V."/>
            <person name="Crous P."/>
            <person name="Smith M.E."/>
        </authorList>
    </citation>
    <scope>NUCLEOTIDE SEQUENCE</scope>
    <source>
        <strain evidence="7">CBS 109367</strain>
    </source>
</reference>
<dbReference type="GO" id="GO:0046872">
    <property type="term" value="F:metal ion binding"/>
    <property type="evidence" value="ECO:0007669"/>
    <property type="project" value="UniProtKB-KW"/>
</dbReference>
<dbReference type="EMBL" id="JANBTX010000067">
    <property type="protein sequence ID" value="KAJ2687621.1"/>
    <property type="molecule type" value="Genomic_DNA"/>
</dbReference>
<keyword evidence="3" id="KW-0560">Oxidoreductase</keyword>
<protein>
    <submittedName>
        <fullName evidence="7">Uncharacterized protein</fullName>
    </submittedName>
</protein>
<dbReference type="AlphaFoldDB" id="A0A9W8L470"/>
<feature type="region of interest" description="Disordered" evidence="6">
    <location>
        <begin position="1"/>
        <end position="25"/>
    </location>
</feature>
<dbReference type="OrthoDB" id="407010at2759"/>
<organism evidence="7 8">
    <name type="scientific">Coemansia spiralis</name>
    <dbReference type="NCBI Taxonomy" id="417178"/>
    <lineage>
        <taxon>Eukaryota</taxon>
        <taxon>Fungi</taxon>
        <taxon>Fungi incertae sedis</taxon>
        <taxon>Zoopagomycota</taxon>
        <taxon>Kickxellomycotina</taxon>
        <taxon>Kickxellomycetes</taxon>
        <taxon>Kickxellales</taxon>
        <taxon>Kickxellaceae</taxon>
        <taxon>Coemansia</taxon>
    </lineage>
</organism>
<evidence type="ECO:0000256" key="3">
    <source>
        <dbReference type="ARBA" id="ARBA00023002"/>
    </source>
</evidence>
<feature type="compositionally biased region" description="Polar residues" evidence="6">
    <location>
        <begin position="8"/>
        <end position="25"/>
    </location>
</feature>
<feature type="binding site" evidence="5">
    <location>
        <position position="479"/>
    </location>
    <ligand>
        <name>Fe cation</name>
        <dbReference type="ChEBI" id="CHEBI:24875"/>
        <note>catalytic</note>
    </ligand>
</feature>
<evidence type="ECO:0000256" key="5">
    <source>
        <dbReference type="PIRSR" id="PIRSR604294-1"/>
    </source>
</evidence>
<dbReference type="Proteomes" id="UP001151516">
    <property type="component" value="Unassembled WGS sequence"/>
</dbReference>
<evidence type="ECO:0000256" key="6">
    <source>
        <dbReference type="SAM" id="MobiDB-lite"/>
    </source>
</evidence>
<gene>
    <name evidence="7" type="ORF">IWW39_002803</name>
</gene>
<dbReference type="PANTHER" id="PTHR10543">
    <property type="entry name" value="BETA-CAROTENE DIOXYGENASE"/>
    <property type="match status" value="1"/>
</dbReference>
<comment type="caution">
    <text evidence="7">The sequence shown here is derived from an EMBL/GenBank/DDBJ whole genome shotgun (WGS) entry which is preliminary data.</text>
</comment>
<comment type="similarity">
    <text evidence="1">Belongs to the carotenoid oxygenase family.</text>
</comment>
<keyword evidence="4 5" id="KW-0408">Iron</keyword>
<evidence type="ECO:0000313" key="7">
    <source>
        <dbReference type="EMBL" id="KAJ2687621.1"/>
    </source>
</evidence>
<dbReference type="PANTHER" id="PTHR10543:SF24">
    <property type="entry name" value="CAROTENOID ISOMEROOXYGENASE"/>
    <property type="match status" value="1"/>
</dbReference>
<evidence type="ECO:0000256" key="4">
    <source>
        <dbReference type="ARBA" id="ARBA00023004"/>
    </source>
</evidence>
<feature type="compositionally biased region" description="Acidic residues" evidence="6">
    <location>
        <begin position="191"/>
        <end position="202"/>
    </location>
</feature>
<keyword evidence="2 5" id="KW-0479">Metal-binding</keyword>
<sequence length="759" mass="82532">MSTKEQDSALLTETPESSVAPANTSAANAGGEVISASSVLPVAAVEAVDAQAHIGSASHDGKESTGIHNNEDSGQKDADNPTASVSIVAEALNDVSLSDVPPPEPDTSTVAPLPAPTPLLPNSTAEASTANSGALSKDGDALQSQGVHWAAQRSGESERTAFGPPSRGLASPVSSGSRSSSGPDIVQVSGSDDEMGQEEAFEEQQQRLFRAAEERRQQRERRAHSSVSSEDIEVMRSGLSSAREHTAPSELRILNGTFPEGLRGSLYLVGPGRFEVSYNVQRELEQATRSYSFGHLMDALPLLTKISFDPTEKTIGHRSRLLAKQLSSRIQMEHGVNTKVPGALYMSETNQTLLNKFIPKQAHYATPEGECCGQSIELFVPLQGSSQTVVCTNHVGALQNIDPVDLHPRAIVDFKDINGAFKGSFSCPHMQYDSNTREHFSVLQDVGFRSTTYSVVAISESQPEGYVVASFEAQASVLHSFAITQDYVIVPVYPYSVPVGGVTYRWSDSLLETLTFDRSRPVVFYVISREYRRVQCMYQAPAFFGLHQINAVQEAATDSVSIDLIAYEDDRVLRQLQIKNLRQPSADFSIPSGQVRRFQLNGVSLEATKFVEARSRPSLIPMAHSLVLRSEPVELARVNPIVAARPYTYLYGLGHVERLRGLAAHLTSTTMFNCIVKLNANDASAQPLVWSRKHCYPSEPVFVPRSDVEDDGYILSVFFDSMRIASCLVVLDASTFKELMIAQLPSPVPLSFGHAKFAI</sequence>
<keyword evidence="8" id="KW-1185">Reference proteome</keyword>
<feature type="region of interest" description="Disordered" evidence="6">
    <location>
        <begin position="54"/>
        <end position="233"/>
    </location>
</feature>
<feature type="binding site" evidence="5">
    <location>
        <position position="754"/>
    </location>
    <ligand>
        <name>Fe cation</name>
        <dbReference type="ChEBI" id="CHEBI:24875"/>
        <note>catalytic</note>
    </ligand>
</feature>
<feature type="binding site" evidence="5">
    <location>
        <position position="547"/>
    </location>
    <ligand>
        <name>Fe cation</name>
        <dbReference type="ChEBI" id="CHEBI:24875"/>
        <note>catalytic</note>
    </ligand>
</feature>
<evidence type="ECO:0000256" key="1">
    <source>
        <dbReference type="ARBA" id="ARBA00006787"/>
    </source>
</evidence>
<dbReference type="GO" id="GO:0010436">
    <property type="term" value="F:carotenoid dioxygenase activity"/>
    <property type="evidence" value="ECO:0007669"/>
    <property type="project" value="TreeGrafter"/>
</dbReference>
<accession>A0A9W8L470</accession>
<feature type="compositionally biased region" description="Low complexity" evidence="6">
    <location>
        <begin position="171"/>
        <end position="183"/>
    </location>
</feature>
<feature type="compositionally biased region" description="Basic and acidic residues" evidence="6">
    <location>
        <begin position="59"/>
        <end position="79"/>
    </location>
</feature>
<comment type="cofactor">
    <cofactor evidence="5">
        <name>Fe(2+)</name>
        <dbReference type="ChEBI" id="CHEBI:29033"/>
    </cofactor>
    <text evidence="5">Binds 1 Fe(2+) ion per subunit.</text>
</comment>
<dbReference type="GO" id="GO:0016121">
    <property type="term" value="P:carotene catabolic process"/>
    <property type="evidence" value="ECO:0007669"/>
    <property type="project" value="TreeGrafter"/>
</dbReference>
<proteinExistence type="inferred from homology"/>
<evidence type="ECO:0000256" key="2">
    <source>
        <dbReference type="ARBA" id="ARBA00022723"/>
    </source>
</evidence>
<dbReference type="InterPro" id="IPR004294">
    <property type="entry name" value="Carotenoid_Oase"/>
</dbReference>